<name>A0A9W4WV70_9GLOM</name>
<dbReference type="AlphaFoldDB" id="A0A9W4WV70"/>
<sequence length="45" mass="5403">GKSGRKGIDRHILLYKNVRKELDKFFFVSLELDRTLGYEDEEEEE</sequence>
<comment type="caution">
    <text evidence="1">The sequence shown here is derived from an EMBL/GenBank/DDBJ whole genome shotgun (WGS) entry which is preliminary data.</text>
</comment>
<protein>
    <submittedName>
        <fullName evidence="1">15193_t:CDS:1</fullName>
    </submittedName>
</protein>
<feature type="non-terminal residue" evidence="1">
    <location>
        <position position="45"/>
    </location>
</feature>
<proteinExistence type="predicted"/>
<dbReference type="EMBL" id="CAMKVN010002518">
    <property type="protein sequence ID" value="CAI2181437.1"/>
    <property type="molecule type" value="Genomic_DNA"/>
</dbReference>
<organism evidence="1 2">
    <name type="scientific">Funneliformis geosporum</name>
    <dbReference type="NCBI Taxonomy" id="1117311"/>
    <lineage>
        <taxon>Eukaryota</taxon>
        <taxon>Fungi</taxon>
        <taxon>Fungi incertae sedis</taxon>
        <taxon>Mucoromycota</taxon>
        <taxon>Glomeromycotina</taxon>
        <taxon>Glomeromycetes</taxon>
        <taxon>Glomerales</taxon>
        <taxon>Glomeraceae</taxon>
        <taxon>Funneliformis</taxon>
    </lineage>
</organism>
<evidence type="ECO:0000313" key="2">
    <source>
        <dbReference type="Proteomes" id="UP001153678"/>
    </source>
</evidence>
<gene>
    <name evidence="1" type="ORF">FWILDA_LOCUS10085</name>
</gene>
<reference evidence="1" key="1">
    <citation type="submission" date="2022-08" db="EMBL/GenBank/DDBJ databases">
        <authorList>
            <person name="Kallberg Y."/>
            <person name="Tangrot J."/>
            <person name="Rosling A."/>
        </authorList>
    </citation>
    <scope>NUCLEOTIDE SEQUENCE</scope>
    <source>
        <strain evidence="1">Wild A</strain>
    </source>
</reference>
<evidence type="ECO:0000313" key="1">
    <source>
        <dbReference type="EMBL" id="CAI2181437.1"/>
    </source>
</evidence>
<accession>A0A9W4WV70</accession>
<keyword evidence="2" id="KW-1185">Reference proteome</keyword>
<dbReference type="Proteomes" id="UP001153678">
    <property type="component" value="Unassembled WGS sequence"/>
</dbReference>